<accession>Q7RC51</accession>
<gene>
    <name evidence="3" type="ORF">PY05933</name>
</gene>
<keyword evidence="2" id="KW-0812">Transmembrane</keyword>
<keyword evidence="2" id="KW-1133">Transmembrane helix</keyword>
<proteinExistence type="predicted"/>
<dbReference type="InParanoid" id="Q7RC51"/>
<dbReference type="Proteomes" id="UP000008553">
    <property type="component" value="Unassembled WGS sequence"/>
</dbReference>
<keyword evidence="2" id="KW-0472">Membrane</keyword>
<feature type="region of interest" description="Disordered" evidence="1">
    <location>
        <begin position="94"/>
        <end position="113"/>
    </location>
</feature>
<sequence>MHVCVYIYIYIYYIYVFFFFFLNQIDLIFWSEEKREKHGFMEDEMKKIVYLRVGEIIKSGKIEIQKSYLLPEDMSNLKNNMTLKFDLKDNVDMISENNNENNNGNNNENNNKNNRYLFTFLNNDVKENEVAIETNNTNLNNQEKLKQIHNESVNKSILLEYKKEDSEKIEEKDSYISHNVNQDMFYDIDKAIKNYRSRENNESKEITSSIFNKPFSDPDDKSCIYIPIFLIEIYCFEKNNLFYFIFILFIFFMTSAFIFLLIKFYKNWKYYRNYESFKEYDETISLFDDDDI</sequence>
<evidence type="ECO:0000256" key="2">
    <source>
        <dbReference type="SAM" id="Phobius"/>
    </source>
</evidence>
<dbReference type="AlphaFoldDB" id="Q7RC51"/>
<reference evidence="3 4" key="1">
    <citation type="journal article" date="2002" name="Nature">
        <title>Genome sequence and comparative analysis of the model rodent malaria parasite Plasmodium yoelii yoelii.</title>
        <authorList>
            <person name="Carlton J.M."/>
            <person name="Angiuoli S.V."/>
            <person name="Suh B.B."/>
            <person name="Kooij T.W."/>
            <person name="Pertea M."/>
            <person name="Silva J.C."/>
            <person name="Ermolaeva M.D."/>
            <person name="Allen J.E."/>
            <person name="Selengut J.D."/>
            <person name="Koo H.L."/>
            <person name="Peterson J.D."/>
            <person name="Pop M."/>
            <person name="Kosack D.S."/>
            <person name="Shumway M.F."/>
            <person name="Bidwell S.L."/>
            <person name="Shallom S.J."/>
            <person name="van Aken S.E."/>
            <person name="Riedmuller S.B."/>
            <person name="Feldblyum T.V."/>
            <person name="Cho J.K."/>
            <person name="Quackenbush J."/>
            <person name="Sedegah M."/>
            <person name="Shoaibi A."/>
            <person name="Cummings L.M."/>
            <person name="Florens L."/>
            <person name="Yates J.R."/>
            <person name="Raine J.D."/>
            <person name="Sinden R.E."/>
            <person name="Harris M.A."/>
            <person name="Cunningham D.A."/>
            <person name="Preiser P.R."/>
            <person name="Bergman L.W."/>
            <person name="Vaidya A.B."/>
            <person name="van Lin L.H."/>
            <person name="Janse C.J."/>
            <person name="Waters A.P."/>
            <person name="Smith H.O."/>
            <person name="White O.R."/>
            <person name="Salzberg S.L."/>
            <person name="Venter J.C."/>
            <person name="Fraser C.M."/>
            <person name="Hoffman S.L."/>
            <person name="Gardner M.J."/>
            <person name="Carucci D.J."/>
        </authorList>
    </citation>
    <scope>NUCLEOTIDE SEQUENCE [LARGE SCALE GENOMIC DNA]</scope>
    <source>
        <strain evidence="3 4">17XNL</strain>
    </source>
</reference>
<dbReference type="STRING" id="73239.Q7RC51"/>
<comment type="caution">
    <text evidence="3">The sequence shown here is derived from an EMBL/GenBank/DDBJ whole genome shotgun (WGS) entry which is preliminary data.</text>
</comment>
<name>Q7RC51_PLAYO</name>
<evidence type="ECO:0000313" key="3">
    <source>
        <dbReference type="EMBL" id="EAA18047.1"/>
    </source>
</evidence>
<dbReference type="PaxDb" id="73239-Q7RC51"/>
<protein>
    <submittedName>
        <fullName evidence="3">Uncharacterized protein</fullName>
    </submittedName>
</protein>
<feature type="transmembrane region" description="Helical" evidence="2">
    <location>
        <begin position="7"/>
        <end position="30"/>
    </location>
</feature>
<organism evidence="3 4">
    <name type="scientific">Plasmodium yoelii yoelii</name>
    <dbReference type="NCBI Taxonomy" id="73239"/>
    <lineage>
        <taxon>Eukaryota</taxon>
        <taxon>Sar</taxon>
        <taxon>Alveolata</taxon>
        <taxon>Apicomplexa</taxon>
        <taxon>Aconoidasida</taxon>
        <taxon>Haemosporida</taxon>
        <taxon>Plasmodiidae</taxon>
        <taxon>Plasmodium</taxon>
        <taxon>Plasmodium (Vinckeia)</taxon>
    </lineage>
</organism>
<dbReference type="EMBL" id="AABL01001950">
    <property type="protein sequence ID" value="EAA18047.1"/>
    <property type="molecule type" value="Genomic_DNA"/>
</dbReference>
<feature type="compositionally biased region" description="Low complexity" evidence="1">
    <location>
        <begin position="96"/>
        <end position="113"/>
    </location>
</feature>
<keyword evidence="4" id="KW-1185">Reference proteome</keyword>
<evidence type="ECO:0000256" key="1">
    <source>
        <dbReference type="SAM" id="MobiDB-lite"/>
    </source>
</evidence>
<feature type="transmembrane region" description="Helical" evidence="2">
    <location>
        <begin position="241"/>
        <end position="262"/>
    </location>
</feature>
<evidence type="ECO:0000313" key="4">
    <source>
        <dbReference type="Proteomes" id="UP000008553"/>
    </source>
</evidence>